<keyword evidence="1" id="KW-0812">Transmembrane</keyword>
<organism evidence="2 3">
    <name type="scientific">Sphingomonas kaistensis</name>
    <dbReference type="NCBI Taxonomy" id="298708"/>
    <lineage>
        <taxon>Bacteria</taxon>
        <taxon>Pseudomonadati</taxon>
        <taxon>Pseudomonadota</taxon>
        <taxon>Alphaproteobacteria</taxon>
        <taxon>Sphingomonadales</taxon>
        <taxon>Sphingomonadaceae</taxon>
        <taxon>Sphingomonas</taxon>
    </lineage>
</organism>
<keyword evidence="1" id="KW-0472">Membrane</keyword>
<name>A0A7X6BHF6_9SPHN</name>
<feature type="transmembrane region" description="Helical" evidence="1">
    <location>
        <begin position="104"/>
        <end position="124"/>
    </location>
</feature>
<feature type="transmembrane region" description="Helical" evidence="1">
    <location>
        <begin position="136"/>
        <end position="152"/>
    </location>
</feature>
<evidence type="ECO:0008006" key="4">
    <source>
        <dbReference type="Google" id="ProtNLM"/>
    </source>
</evidence>
<keyword evidence="1" id="KW-1133">Transmembrane helix</keyword>
<feature type="transmembrane region" description="Helical" evidence="1">
    <location>
        <begin position="172"/>
        <end position="190"/>
    </location>
</feature>
<feature type="transmembrane region" description="Helical" evidence="1">
    <location>
        <begin position="202"/>
        <end position="223"/>
    </location>
</feature>
<evidence type="ECO:0000256" key="1">
    <source>
        <dbReference type="SAM" id="Phobius"/>
    </source>
</evidence>
<dbReference type="Proteomes" id="UP000558192">
    <property type="component" value="Unassembled WGS sequence"/>
</dbReference>
<feature type="transmembrane region" description="Helical" evidence="1">
    <location>
        <begin position="67"/>
        <end position="92"/>
    </location>
</feature>
<proteinExistence type="predicted"/>
<comment type="caution">
    <text evidence="2">The sequence shown here is derived from an EMBL/GenBank/DDBJ whole genome shotgun (WGS) entry which is preliminary data.</text>
</comment>
<dbReference type="EMBL" id="JAATJC010000001">
    <property type="protein sequence ID" value="NJC06051.1"/>
    <property type="molecule type" value="Genomic_DNA"/>
</dbReference>
<sequence length="268" mass="28845">MPYRHAHWYILALIPLIGLAFWPGYWSVLASTTWQFHAHGITAFSWLLLLAAQCWTIQHGDRATHRLAGLGSLALFPLFLAGGAGLFFAMAAKMNAGSPFHVLYASRLAWVDLSSVAMMAWFYFEALKHRRKVRLHSAYMLATTIALLPPIFGRLSGIPLGVTGPETFDRLYPGFIAGQMIAAAAALLVARGRGPDGRPWLWAALLSTLGALAFATIGGTALWRNLYSAMADVPAVPIMVAAAAFGVLVSWSGWTAGKRPSPSGALPA</sequence>
<protein>
    <recommendedName>
        <fullName evidence="4">DUF2306 domain-containing protein</fullName>
    </recommendedName>
</protein>
<feature type="transmembrane region" description="Helical" evidence="1">
    <location>
        <begin position="34"/>
        <end position="55"/>
    </location>
</feature>
<dbReference type="AlphaFoldDB" id="A0A7X6BHF6"/>
<accession>A0A7X6BHF6</accession>
<feature type="transmembrane region" description="Helical" evidence="1">
    <location>
        <begin position="235"/>
        <end position="254"/>
    </location>
</feature>
<evidence type="ECO:0000313" key="2">
    <source>
        <dbReference type="EMBL" id="NJC06051.1"/>
    </source>
</evidence>
<feature type="transmembrane region" description="Helical" evidence="1">
    <location>
        <begin position="7"/>
        <end position="28"/>
    </location>
</feature>
<evidence type="ECO:0000313" key="3">
    <source>
        <dbReference type="Proteomes" id="UP000558192"/>
    </source>
</evidence>
<keyword evidence="3" id="KW-1185">Reference proteome</keyword>
<gene>
    <name evidence="2" type="ORF">GGQ97_001844</name>
</gene>
<dbReference type="RefSeq" id="WP_168069002.1">
    <property type="nucleotide sequence ID" value="NZ_JAATJC010000001.1"/>
</dbReference>
<reference evidence="2 3" key="1">
    <citation type="submission" date="2020-03" db="EMBL/GenBank/DDBJ databases">
        <title>Genomic Encyclopedia of Type Strains, Phase IV (KMG-IV): sequencing the most valuable type-strain genomes for metagenomic binning, comparative biology and taxonomic classification.</title>
        <authorList>
            <person name="Goeker M."/>
        </authorList>
    </citation>
    <scope>NUCLEOTIDE SEQUENCE [LARGE SCALE GENOMIC DNA]</scope>
    <source>
        <strain evidence="2 3">DSM 16846</strain>
    </source>
</reference>